<dbReference type="GO" id="GO:0046353">
    <property type="term" value="F:aminoglycoside 3-N-acetyltransferase activity"/>
    <property type="evidence" value="ECO:0007669"/>
    <property type="project" value="UniProtKB-EC"/>
</dbReference>
<proteinExistence type="inferred from homology"/>
<dbReference type="EMBL" id="SZQA01000007">
    <property type="protein sequence ID" value="TKK89314.1"/>
    <property type="molecule type" value="Genomic_DNA"/>
</dbReference>
<dbReference type="RefSeq" id="WP_137246820.1">
    <property type="nucleotide sequence ID" value="NZ_SZQA01000007.1"/>
</dbReference>
<evidence type="ECO:0000256" key="3">
    <source>
        <dbReference type="ARBA" id="ARBA00023315"/>
    </source>
</evidence>
<dbReference type="PANTHER" id="PTHR11104">
    <property type="entry name" value="AMINOGLYCOSIDE N3-ACETYLTRANSFERASE"/>
    <property type="match status" value="1"/>
</dbReference>
<keyword evidence="4" id="KW-0046">Antibiotic resistance</keyword>
<keyword evidence="3 4" id="KW-0012">Acyltransferase</keyword>
<comment type="catalytic activity">
    <reaction evidence="4">
        <text>a 2-deoxystreptamine antibiotic + acetyl-CoA = an N(3)-acetyl-2-deoxystreptamine antibiotic + CoA + H(+)</text>
        <dbReference type="Rhea" id="RHEA:12665"/>
        <dbReference type="ChEBI" id="CHEBI:15378"/>
        <dbReference type="ChEBI" id="CHEBI:57287"/>
        <dbReference type="ChEBI" id="CHEBI:57288"/>
        <dbReference type="ChEBI" id="CHEBI:57921"/>
        <dbReference type="ChEBI" id="CHEBI:77452"/>
        <dbReference type="EC" id="2.3.1.81"/>
    </reaction>
</comment>
<evidence type="ECO:0000256" key="4">
    <source>
        <dbReference type="RuleBase" id="RU365031"/>
    </source>
</evidence>
<name>A0A4U3ML97_9ACTN</name>
<keyword evidence="2 4" id="KW-0808">Transferase</keyword>
<evidence type="ECO:0000256" key="2">
    <source>
        <dbReference type="ARBA" id="ARBA00022679"/>
    </source>
</evidence>
<comment type="similarity">
    <text evidence="1 4">Belongs to the antibiotic N-acetyltransferase family.</text>
</comment>
<accession>A0A4U3ML97</accession>
<evidence type="ECO:0000313" key="5">
    <source>
        <dbReference type="EMBL" id="TKK89314.1"/>
    </source>
</evidence>
<dbReference type="SUPFAM" id="SSF110710">
    <property type="entry name" value="TTHA0583/YokD-like"/>
    <property type="match status" value="1"/>
</dbReference>
<dbReference type="OrthoDB" id="7330654at2"/>
<dbReference type="EC" id="2.3.1.-" evidence="4"/>
<reference evidence="5 6" key="1">
    <citation type="submission" date="2019-04" db="EMBL/GenBank/DDBJ databases">
        <title>Herbidospora sp. NEAU-GS14.nov., a novel actinomycete isolated from soil.</title>
        <authorList>
            <person name="Han L."/>
        </authorList>
    </citation>
    <scope>NUCLEOTIDE SEQUENCE [LARGE SCALE GENOMIC DNA]</scope>
    <source>
        <strain evidence="5 6">NEAU-GS14</strain>
    </source>
</reference>
<dbReference type="AlphaFoldDB" id="A0A4U3ML97"/>
<sequence length="278" mass="30277">MITGARLAADFRRLGVEAGQTLLVHASMRNVGRVAGGASTVVAALRDVLGPMGTLVVPAFTTGNSDTSKVFRNATRGMSPTETSAFRSLMPAFDARTTPSEGMGIIAETVRLTPGSVRSAHPQTSYAAIGARAADLMKGHAPDCHHGERSPLARLYEVGAHVMLLGVGFDRCTAFHLAEYRYLFPHTPTRVYRCVVNDGYGRKWWEFSDAVLDDSEFAQVGADFRQTGATREERTGQAHTVFFPLSTAVDHAVRWLRERRVPKSSELVRQDSVGVPFL</sequence>
<evidence type="ECO:0000256" key="1">
    <source>
        <dbReference type="ARBA" id="ARBA00006383"/>
    </source>
</evidence>
<evidence type="ECO:0000313" key="6">
    <source>
        <dbReference type="Proteomes" id="UP000308705"/>
    </source>
</evidence>
<gene>
    <name evidence="5" type="ORF">FDA94_10295</name>
</gene>
<dbReference type="Pfam" id="PF02522">
    <property type="entry name" value="Antibiotic_NAT"/>
    <property type="match status" value="1"/>
</dbReference>
<dbReference type="GO" id="GO:0046677">
    <property type="term" value="P:response to antibiotic"/>
    <property type="evidence" value="ECO:0007669"/>
    <property type="project" value="UniProtKB-KW"/>
</dbReference>
<dbReference type="InterPro" id="IPR003679">
    <property type="entry name" value="Amioglycoside_AcTrfase"/>
</dbReference>
<organism evidence="5 6">
    <name type="scientific">Herbidospora galbida</name>
    <dbReference type="NCBI Taxonomy" id="2575442"/>
    <lineage>
        <taxon>Bacteria</taxon>
        <taxon>Bacillati</taxon>
        <taxon>Actinomycetota</taxon>
        <taxon>Actinomycetes</taxon>
        <taxon>Streptosporangiales</taxon>
        <taxon>Streptosporangiaceae</taxon>
        <taxon>Herbidospora</taxon>
    </lineage>
</organism>
<dbReference type="PANTHER" id="PTHR11104:SF0">
    <property type="entry name" value="SPBETA PROPHAGE-DERIVED AMINOGLYCOSIDE N(3')-ACETYLTRANSFERASE-LIKE PROTEIN YOKD"/>
    <property type="match status" value="1"/>
</dbReference>
<dbReference type="InterPro" id="IPR028345">
    <property type="entry name" value="Antibiotic_NAT-like"/>
</dbReference>
<keyword evidence="6" id="KW-1185">Reference proteome</keyword>
<protein>
    <recommendedName>
        <fullName evidence="4">Aminoglycoside N(3)-acetyltransferase</fullName>
        <ecNumber evidence="4">2.3.1.-</ecNumber>
    </recommendedName>
</protein>
<dbReference type="Proteomes" id="UP000308705">
    <property type="component" value="Unassembled WGS sequence"/>
</dbReference>
<comment type="caution">
    <text evidence="5">The sequence shown here is derived from an EMBL/GenBank/DDBJ whole genome shotgun (WGS) entry which is preliminary data.</text>
</comment>